<name>A0A0D6EIV9_SPOSA</name>
<feature type="compositionally biased region" description="Basic residues" evidence="1">
    <location>
        <begin position="1"/>
        <end position="12"/>
    </location>
</feature>
<keyword evidence="3" id="KW-1185">Reference proteome</keyword>
<dbReference type="PANTHER" id="PTHR24030:SF0">
    <property type="entry name" value="PROTEIN CMSS1"/>
    <property type="match status" value="1"/>
</dbReference>
<feature type="compositionally biased region" description="Acidic residues" evidence="1">
    <location>
        <begin position="45"/>
        <end position="60"/>
    </location>
</feature>
<gene>
    <name evidence="2" type="primary">SPOSA6832_01412</name>
</gene>
<protein>
    <submittedName>
        <fullName evidence="2">SPOSA6832_01412-mRNA-1:cds</fullName>
    </submittedName>
</protein>
<dbReference type="InterPro" id="IPR027417">
    <property type="entry name" value="P-loop_NTPase"/>
</dbReference>
<dbReference type="Proteomes" id="UP000243876">
    <property type="component" value="Unassembled WGS sequence"/>
</dbReference>
<dbReference type="EMBL" id="CENE01000004">
    <property type="protein sequence ID" value="CEQ39836.1"/>
    <property type="molecule type" value="Genomic_DNA"/>
</dbReference>
<dbReference type="Gene3D" id="3.40.50.300">
    <property type="entry name" value="P-loop containing nucleotide triphosphate hydrolases"/>
    <property type="match status" value="1"/>
</dbReference>
<dbReference type="GO" id="GO:0005634">
    <property type="term" value="C:nucleus"/>
    <property type="evidence" value="ECO:0007669"/>
    <property type="project" value="TreeGrafter"/>
</dbReference>
<proteinExistence type="predicted"/>
<dbReference type="InterPro" id="IPR032704">
    <property type="entry name" value="Cms1"/>
</dbReference>
<dbReference type="Pfam" id="PF14617">
    <property type="entry name" value="CMS1"/>
    <property type="match status" value="1"/>
</dbReference>
<evidence type="ECO:0000313" key="2">
    <source>
        <dbReference type="EMBL" id="CEQ39836.1"/>
    </source>
</evidence>
<feature type="compositionally biased region" description="Basic residues" evidence="1">
    <location>
        <begin position="106"/>
        <end position="116"/>
    </location>
</feature>
<dbReference type="AlphaFoldDB" id="A0A0D6EIV9"/>
<feature type="region of interest" description="Disordered" evidence="1">
    <location>
        <begin position="1"/>
        <end position="129"/>
    </location>
</feature>
<organism evidence="2 3">
    <name type="scientific">Sporidiobolus salmonicolor</name>
    <name type="common">Yeast-like fungus</name>
    <name type="synonym">Sporobolomyces salmonicolor</name>
    <dbReference type="NCBI Taxonomy" id="5005"/>
    <lineage>
        <taxon>Eukaryota</taxon>
        <taxon>Fungi</taxon>
        <taxon>Dikarya</taxon>
        <taxon>Basidiomycota</taxon>
        <taxon>Pucciniomycotina</taxon>
        <taxon>Microbotryomycetes</taxon>
        <taxon>Sporidiobolales</taxon>
        <taxon>Sporidiobolaceae</taxon>
        <taxon>Sporobolomyces</taxon>
    </lineage>
</organism>
<feature type="compositionally biased region" description="Basic and acidic residues" evidence="1">
    <location>
        <begin position="92"/>
        <end position="105"/>
    </location>
</feature>
<feature type="non-terminal residue" evidence="2">
    <location>
        <position position="1"/>
    </location>
</feature>
<dbReference type="GO" id="GO:0030686">
    <property type="term" value="C:90S preribosome"/>
    <property type="evidence" value="ECO:0007669"/>
    <property type="project" value="TreeGrafter"/>
</dbReference>
<evidence type="ECO:0000256" key="1">
    <source>
        <dbReference type="SAM" id="MobiDB-lite"/>
    </source>
</evidence>
<reference evidence="3" key="1">
    <citation type="submission" date="2015-02" db="EMBL/GenBank/DDBJ databases">
        <authorList>
            <person name="Gon?alves P."/>
        </authorList>
    </citation>
    <scope>NUCLEOTIDE SEQUENCE [LARGE SCALE GENOMIC DNA]</scope>
</reference>
<dbReference type="OrthoDB" id="1929311at2759"/>
<accession>A0A0D6EIV9</accession>
<dbReference type="PANTHER" id="PTHR24030">
    <property type="entry name" value="PROTEIN CMSS1"/>
    <property type="match status" value="1"/>
</dbReference>
<sequence>MVPPAKKTKTSHSGKVAVPAAPPVQPSGDDLEDNLALDDQFLGSDNDDGAAEDFDGEDGTEGAGYLSPDEDAALPAKQGAVKPDAGGKKKRGAEEAAEGERPQKAKKDKTKSKKKAKLEELGLNGGAHEDQAKDNTALLPVEVLADRIAEKQKRALPNLSGLELDEQRISQSMIMDTSSVSTRDSLLDFMKTALPTACTTLGKMPKATGSPRIIVCAGAALRVADLCRDVKSFKTKTKDGVIDVAKLFAKHFKLAEHAEYMKKTHVGIAVGTPNRIEKLLNETDSLHLTHLSHLILDVSHLDAKKRSLLDLPDARGDLFKLLGCKPIMERLREGKMKLVVF</sequence>
<evidence type="ECO:0000313" key="3">
    <source>
        <dbReference type="Proteomes" id="UP000243876"/>
    </source>
</evidence>